<evidence type="ECO:0000256" key="1">
    <source>
        <dbReference type="SAM" id="Phobius"/>
    </source>
</evidence>
<feature type="transmembrane region" description="Helical" evidence="1">
    <location>
        <begin position="25"/>
        <end position="47"/>
    </location>
</feature>
<accession>A0ABW0FLL3</accession>
<keyword evidence="1" id="KW-1133">Transmembrane helix</keyword>
<sequence>MITQTITQLTVGGPYGDGAWNGPHFFFPFFPLLFLLLVAAFIITGAVRRRRWHAEAPRRDAESTLGERYATGEIDEDEFRACRAVLREKTK</sequence>
<dbReference type="Proteomes" id="UP001595937">
    <property type="component" value="Unassembled WGS sequence"/>
</dbReference>
<name>A0ABW0FLL3_9MICO</name>
<keyword evidence="4" id="KW-1185">Reference proteome</keyword>
<keyword evidence="1" id="KW-0472">Membrane</keyword>
<comment type="caution">
    <text evidence="3">The sequence shown here is derived from an EMBL/GenBank/DDBJ whole genome shotgun (WGS) entry which is preliminary data.</text>
</comment>
<dbReference type="RefSeq" id="WP_343926235.1">
    <property type="nucleotide sequence ID" value="NZ_BAAAIR010000050.1"/>
</dbReference>
<evidence type="ECO:0000313" key="4">
    <source>
        <dbReference type="Proteomes" id="UP001595937"/>
    </source>
</evidence>
<proteinExistence type="predicted"/>
<keyword evidence="1" id="KW-0812">Transmembrane</keyword>
<dbReference type="EMBL" id="JBHSLN010000089">
    <property type="protein sequence ID" value="MFC5299556.1"/>
    <property type="molecule type" value="Genomic_DNA"/>
</dbReference>
<evidence type="ECO:0000259" key="2">
    <source>
        <dbReference type="Pfam" id="PF09851"/>
    </source>
</evidence>
<dbReference type="InterPro" id="IPR018649">
    <property type="entry name" value="SHOCT"/>
</dbReference>
<protein>
    <submittedName>
        <fullName evidence="3">SHOCT domain-containing protein</fullName>
    </submittedName>
</protein>
<reference evidence="4" key="1">
    <citation type="journal article" date="2019" name="Int. J. Syst. Evol. Microbiol.">
        <title>The Global Catalogue of Microorganisms (GCM) 10K type strain sequencing project: providing services to taxonomists for standard genome sequencing and annotation.</title>
        <authorList>
            <consortium name="The Broad Institute Genomics Platform"/>
            <consortium name="The Broad Institute Genome Sequencing Center for Infectious Disease"/>
            <person name="Wu L."/>
            <person name="Ma J."/>
        </authorList>
    </citation>
    <scope>NUCLEOTIDE SEQUENCE [LARGE SCALE GENOMIC DNA]</scope>
    <source>
        <strain evidence="4">CGMCC 1.16455</strain>
    </source>
</reference>
<evidence type="ECO:0000313" key="3">
    <source>
        <dbReference type="EMBL" id="MFC5299556.1"/>
    </source>
</evidence>
<gene>
    <name evidence="3" type="ORF">ACFPK8_18740</name>
</gene>
<dbReference type="GeneID" id="303299100"/>
<feature type="domain" description="SHOCT" evidence="2">
    <location>
        <begin position="60"/>
        <end position="86"/>
    </location>
</feature>
<organism evidence="3 4">
    <name type="scientific">Brachybacterium tyrofermentans</name>
    <dbReference type="NCBI Taxonomy" id="47848"/>
    <lineage>
        <taxon>Bacteria</taxon>
        <taxon>Bacillati</taxon>
        <taxon>Actinomycetota</taxon>
        <taxon>Actinomycetes</taxon>
        <taxon>Micrococcales</taxon>
        <taxon>Dermabacteraceae</taxon>
        <taxon>Brachybacterium</taxon>
    </lineage>
</organism>
<dbReference type="Pfam" id="PF09851">
    <property type="entry name" value="SHOCT"/>
    <property type="match status" value="1"/>
</dbReference>